<feature type="signal peptide" evidence="1">
    <location>
        <begin position="1"/>
        <end position="20"/>
    </location>
</feature>
<dbReference type="SUPFAM" id="SSF100910">
    <property type="entry name" value="Chemosensory protein Csp2"/>
    <property type="match status" value="1"/>
</dbReference>
<evidence type="ECO:0000256" key="1">
    <source>
        <dbReference type="SAM" id="SignalP"/>
    </source>
</evidence>
<dbReference type="PANTHER" id="PTHR11257:SF13">
    <property type="entry name" value="GEO07322P1"/>
    <property type="match status" value="1"/>
</dbReference>
<gene>
    <name evidence="2" type="primary">CSP18</name>
</gene>
<reference evidence="2" key="1">
    <citation type="submission" date="2019-05" db="EMBL/GenBank/DDBJ databases">
        <authorList>
            <person name="Yang H."/>
        </authorList>
    </citation>
    <scope>NUCLEOTIDE SEQUENCE</scope>
</reference>
<name>A0A6M9BQD4_9NEOP</name>
<dbReference type="InterPro" id="IPR036682">
    <property type="entry name" value="OS_D_A10/PebIII_sf"/>
</dbReference>
<protein>
    <submittedName>
        <fullName evidence="2">Chemosensory protein</fullName>
    </submittedName>
</protein>
<keyword evidence="1" id="KW-0732">Signal</keyword>
<dbReference type="EMBL" id="MK887158">
    <property type="protein sequence ID" value="QKK82662.1"/>
    <property type="molecule type" value="mRNA"/>
</dbReference>
<feature type="chain" id="PRO_5026683186" evidence="1">
    <location>
        <begin position="21"/>
        <end position="126"/>
    </location>
</feature>
<sequence length="126" mass="14628">MKTIIFLGLFAVLALNSVQGLYTDKYDNTNVKEILENPKLLHSYIKCGLDQGPCTEQAKELKSHIIDALENDCGECTEVQKGHLEEVFRHLIHKEREFWDQLVAKFDPQNKYSKKYEDRLSKLKEA</sequence>
<dbReference type="Gene3D" id="1.10.2080.10">
    <property type="entry name" value="Insect odorant-binding protein A10/Ejaculatory bulb-specific protein 3"/>
    <property type="match status" value="1"/>
</dbReference>
<evidence type="ECO:0000313" key="2">
    <source>
        <dbReference type="EMBL" id="QKK82662.1"/>
    </source>
</evidence>
<dbReference type="PANTHER" id="PTHR11257">
    <property type="entry name" value="CHEMOSENSORY PROTEIN-RELATED"/>
    <property type="match status" value="1"/>
</dbReference>
<proteinExistence type="evidence at transcript level"/>
<dbReference type="Pfam" id="PF03392">
    <property type="entry name" value="OS-D"/>
    <property type="match status" value="1"/>
</dbReference>
<dbReference type="AlphaFoldDB" id="A0A6M9BQD4"/>
<organism evidence="2">
    <name type="scientific">Histia rhodope</name>
    <dbReference type="NCBI Taxonomy" id="1453155"/>
    <lineage>
        <taxon>Eukaryota</taxon>
        <taxon>Metazoa</taxon>
        <taxon>Ecdysozoa</taxon>
        <taxon>Arthropoda</taxon>
        <taxon>Hexapoda</taxon>
        <taxon>Insecta</taxon>
        <taxon>Pterygota</taxon>
        <taxon>Neoptera</taxon>
        <taxon>Endopterygota</taxon>
        <taxon>Lepidoptera</taxon>
        <taxon>Glossata</taxon>
        <taxon>Ditrysia</taxon>
        <taxon>Zygaenoidea</taxon>
        <taxon>Zygaenidae</taxon>
        <taxon>Chalcosiinae</taxon>
        <taxon>Histia</taxon>
    </lineage>
</organism>
<accession>A0A6M9BQD4</accession>
<dbReference type="InterPro" id="IPR005055">
    <property type="entry name" value="A10/PebIII"/>
</dbReference>